<accession>A0ABT7XLT1</accession>
<organism evidence="2 3">
    <name type="scientific">Crenobacter oryzisoli</name>
    <dbReference type="NCBI Taxonomy" id="3056844"/>
    <lineage>
        <taxon>Bacteria</taxon>
        <taxon>Pseudomonadati</taxon>
        <taxon>Pseudomonadota</taxon>
        <taxon>Betaproteobacteria</taxon>
        <taxon>Neisseriales</taxon>
        <taxon>Neisseriaceae</taxon>
        <taxon>Crenobacter</taxon>
    </lineage>
</organism>
<protein>
    <submittedName>
        <fullName evidence="2">Hemerythrin domain-containing protein</fullName>
    </submittedName>
</protein>
<feature type="domain" description="Hemerythrin-like" evidence="1">
    <location>
        <begin position="3"/>
        <end position="125"/>
    </location>
</feature>
<reference evidence="2" key="1">
    <citation type="submission" date="2023-06" db="EMBL/GenBank/DDBJ databases">
        <authorList>
            <person name="Zhang S."/>
        </authorList>
    </citation>
    <scope>NUCLEOTIDE SEQUENCE</scope>
    <source>
        <strain evidence="2">SG2303</strain>
    </source>
</reference>
<dbReference type="Proteomes" id="UP001168540">
    <property type="component" value="Unassembled WGS sequence"/>
</dbReference>
<gene>
    <name evidence="2" type="ORF">QU481_06490</name>
</gene>
<evidence type="ECO:0000313" key="3">
    <source>
        <dbReference type="Proteomes" id="UP001168540"/>
    </source>
</evidence>
<dbReference type="PANTHER" id="PTHR39966:SF3">
    <property type="entry name" value="DUF438 DOMAIN-CONTAINING PROTEIN"/>
    <property type="match status" value="1"/>
</dbReference>
<dbReference type="RefSeq" id="WP_289829115.1">
    <property type="nucleotide sequence ID" value="NZ_JAUEDK010000008.1"/>
</dbReference>
<dbReference type="Pfam" id="PF01814">
    <property type="entry name" value="Hemerythrin"/>
    <property type="match status" value="1"/>
</dbReference>
<evidence type="ECO:0000313" key="2">
    <source>
        <dbReference type="EMBL" id="MDN0074544.1"/>
    </source>
</evidence>
<name>A0ABT7XLT1_9NEIS</name>
<comment type="caution">
    <text evidence="2">The sequence shown here is derived from an EMBL/GenBank/DDBJ whole genome shotgun (WGS) entry which is preliminary data.</text>
</comment>
<dbReference type="InterPro" id="IPR012312">
    <property type="entry name" value="Hemerythrin-like"/>
</dbReference>
<dbReference type="EMBL" id="JAUEDK010000008">
    <property type="protein sequence ID" value="MDN0074544.1"/>
    <property type="molecule type" value="Genomic_DNA"/>
</dbReference>
<evidence type="ECO:0000259" key="1">
    <source>
        <dbReference type="Pfam" id="PF01814"/>
    </source>
</evidence>
<sequence length="143" mass="16263">MTIHSLLSQQHRDCDLLFERCRLALQDGNWPAAESAFGQLHQDLITHIALEEQQLFPAFEQATGQTQGPTAVMRREHEGMQSRLTRIPELLQQRDAPAALALLADVTEMLAQHNHKEERILYPWCDQLLPELAARLDAVSLPH</sequence>
<proteinExistence type="predicted"/>
<keyword evidence="3" id="KW-1185">Reference proteome</keyword>
<dbReference type="PANTHER" id="PTHR39966">
    <property type="entry name" value="BLL2471 PROTEIN-RELATED"/>
    <property type="match status" value="1"/>
</dbReference>
<dbReference type="Gene3D" id="1.20.120.520">
    <property type="entry name" value="nmb1532 protein domain like"/>
    <property type="match status" value="1"/>
</dbReference>